<dbReference type="Gene3D" id="3.30.450.20">
    <property type="entry name" value="PAS domain"/>
    <property type="match status" value="1"/>
</dbReference>
<dbReference type="PROSITE" id="PS50112">
    <property type="entry name" value="PAS"/>
    <property type="match status" value="1"/>
</dbReference>
<sequence>MLYQEQLETLIRQLQTELHQMHDRFMEEKDKFNKLEIKYKTLKEQLMQEKKLLRQIIDTSPNLIFIHDSDNRFVLVNQAVVQIYNTSIEKILGQKNDILGFNELDMSSLSQLKKESVLITQEFLVLPTKGTRSFEITRYIIEFKNFKNYTLCVCVDMTDDKLLEEKHDSSSKEQAKLREMISNFINITSHEFRTPLTTILSSTELLEKYGKDWTEEKAMFHLNRIQSSVQHMVLMLDNLLFLEDNI</sequence>
<dbReference type="CDD" id="cd00130">
    <property type="entry name" value="PAS"/>
    <property type="match status" value="1"/>
</dbReference>
<keyword evidence="10" id="KW-0902">Two-component regulatory system</keyword>
<dbReference type="SMART" id="SM00091">
    <property type="entry name" value="PAS"/>
    <property type="match status" value="1"/>
</dbReference>
<reference evidence="14" key="1">
    <citation type="submission" date="2018-12" db="EMBL/GenBank/DDBJ databases">
        <authorList>
            <person name="Will S."/>
            <person name="Neumann-Schaal M."/>
            <person name="Henke P."/>
        </authorList>
    </citation>
    <scope>NUCLEOTIDE SEQUENCE</scope>
    <source>
        <strain evidence="14">PCC 7102</strain>
    </source>
</reference>
<evidence type="ECO:0000256" key="11">
    <source>
        <dbReference type="ARBA" id="ARBA00023136"/>
    </source>
</evidence>
<dbReference type="PANTHER" id="PTHR42878">
    <property type="entry name" value="TWO-COMPONENT HISTIDINE KINASE"/>
    <property type="match status" value="1"/>
</dbReference>
<comment type="catalytic activity">
    <reaction evidence="1">
        <text>ATP + protein L-histidine = ADP + protein N-phospho-L-histidine.</text>
        <dbReference type="EC" id="2.7.13.3"/>
    </reaction>
</comment>
<dbReference type="InterPro" id="IPR003661">
    <property type="entry name" value="HisK_dim/P_dom"/>
</dbReference>
<keyword evidence="4" id="KW-0808">Transferase</keyword>
<evidence type="ECO:0000256" key="6">
    <source>
        <dbReference type="ARBA" id="ARBA00022741"/>
    </source>
</evidence>
<dbReference type="GO" id="GO:0016020">
    <property type="term" value="C:membrane"/>
    <property type="evidence" value="ECO:0007669"/>
    <property type="project" value="UniProtKB-SubCell"/>
</dbReference>
<comment type="subcellular location">
    <subcellularLocation>
        <location evidence="2">Membrane</location>
        <topology evidence="2">Multi-pass membrane protein</topology>
    </subcellularLocation>
</comment>
<dbReference type="OrthoDB" id="8579209at2"/>
<evidence type="ECO:0000259" key="13">
    <source>
        <dbReference type="PROSITE" id="PS50112"/>
    </source>
</evidence>
<evidence type="ECO:0000256" key="12">
    <source>
        <dbReference type="SAM" id="Coils"/>
    </source>
</evidence>
<dbReference type="InterPro" id="IPR000014">
    <property type="entry name" value="PAS"/>
</dbReference>
<dbReference type="EC" id="2.7.13.3" evidence="3"/>
<dbReference type="RefSeq" id="WP_127084596.1">
    <property type="nucleotide sequence ID" value="NZ_RSCL01000018.1"/>
</dbReference>
<evidence type="ECO:0000256" key="2">
    <source>
        <dbReference type="ARBA" id="ARBA00004141"/>
    </source>
</evidence>
<dbReference type="SMART" id="SM00388">
    <property type="entry name" value="HisKA"/>
    <property type="match status" value="1"/>
</dbReference>
<dbReference type="Pfam" id="PF00512">
    <property type="entry name" value="HisKA"/>
    <property type="match status" value="1"/>
</dbReference>
<dbReference type="InterPro" id="IPR050351">
    <property type="entry name" value="BphY/WalK/GraS-like"/>
</dbReference>
<keyword evidence="12" id="KW-0175">Coiled coil</keyword>
<protein>
    <recommendedName>
        <fullName evidence="3">histidine kinase</fullName>
        <ecNumber evidence="3">2.7.13.3</ecNumber>
    </recommendedName>
</protein>
<feature type="coiled-coil region" evidence="12">
    <location>
        <begin position="4"/>
        <end position="59"/>
    </location>
</feature>
<accession>A0A3S1CFJ5</accession>
<dbReference type="GO" id="GO:0007234">
    <property type="term" value="P:osmosensory signaling via phosphorelay pathway"/>
    <property type="evidence" value="ECO:0007669"/>
    <property type="project" value="TreeGrafter"/>
</dbReference>
<dbReference type="EMBL" id="RSCL01000018">
    <property type="protein sequence ID" value="RUT01778.1"/>
    <property type="molecule type" value="Genomic_DNA"/>
</dbReference>
<keyword evidence="8" id="KW-0067">ATP-binding</keyword>
<keyword evidence="5" id="KW-0812">Transmembrane</keyword>
<evidence type="ECO:0000256" key="9">
    <source>
        <dbReference type="ARBA" id="ARBA00022989"/>
    </source>
</evidence>
<dbReference type="SUPFAM" id="SSF47384">
    <property type="entry name" value="Homodimeric domain of signal transducing histidine kinase"/>
    <property type="match status" value="1"/>
</dbReference>
<evidence type="ECO:0000256" key="5">
    <source>
        <dbReference type="ARBA" id="ARBA00022692"/>
    </source>
</evidence>
<evidence type="ECO:0000313" key="14">
    <source>
        <dbReference type="EMBL" id="RUT01778.1"/>
    </source>
</evidence>
<dbReference type="Gene3D" id="1.10.287.130">
    <property type="match status" value="1"/>
</dbReference>
<dbReference type="GO" id="GO:0005524">
    <property type="term" value="F:ATP binding"/>
    <property type="evidence" value="ECO:0007669"/>
    <property type="project" value="UniProtKB-KW"/>
</dbReference>
<proteinExistence type="predicted"/>
<dbReference type="Pfam" id="PF13188">
    <property type="entry name" value="PAS_8"/>
    <property type="match status" value="1"/>
</dbReference>
<keyword evidence="9" id="KW-1133">Transmembrane helix</keyword>
<organism evidence="14 15">
    <name type="scientific">Dulcicalothrix desertica PCC 7102</name>
    <dbReference type="NCBI Taxonomy" id="232991"/>
    <lineage>
        <taxon>Bacteria</taxon>
        <taxon>Bacillati</taxon>
        <taxon>Cyanobacteriota</taxon>
        <taxon>Cyanophyceae</taxon>
        <taxon>Nostocales</taxon>
        <taxon>Calotrichaceae</taxon>
        <taxon>Dulcicalothrix</taxon>
    </lineage>
</organism>
<dbReference type="SUPFAM" id="SSF55785">
    <property type="entry name" value="PYP-like sensor domain (PAS domain)"/>
    <property type="match status" value="1"/>
</dbReference>
<evidence type="ECO:0000256" key="10">
    <source>
        <dbReference type="ARBA" id="ARBA00023012"/>
    </source>
</evidence>
<dbReference type="GO" id="GO:0000156">
    <property type="term" value="F:phosphorelay response regulator activity"/>
    <property type="evidence" value="ECO:0007669"/>
    <property type="project" value="TreeGrafter"/>
</dbReference>
<keyword evidence="15" id="KW-1185">Reference proteome</keyword>
<evidence type="ECO:0000313" key="15">
    <source>
        <dbReference type="Proteomes" id="UP000271624"/>
    </source>
</evidence>
<name>A0A3S1CFJ5_9CYAN</name>
<dbReference type="Proteomes" id="UP000271624">
    <property type="component" value="Unassembled WGS sequence"/>
</dbReference>
<feature type="domain" description="PAS" evidence="13">
    <location>
        <begin position="49"/>
        <end position="94"/>
    </location>
</feature>
<dbReference type="InterPro" id="IPR036097">
    <property type="entry name" value="HisK_dim/P_sf"/>
</dbReference>
<dbReference type="AlphaFoldDB" id="A0A3S1CFJ5"/>
<reference evidence="14" key="2">
    <citation type="journal article" date="2019" name="Genome Biol. Evol.">
        <title>Day and night: Metabolic profiles and evolutionary relationships of six axenic non-marine cyanobacteria.</title>
        <authorList>
            <person name="Will S.E."/>
            <person name="Henke P."/>
            <person name="Boedeker C."/>
            <person name="Huang S."/>
            <person name="Brinkmann H."/>
            <person name="Rohde M."/>
            <person name="Jarek M."/>
            <person name="Friedl T."/>
            <person name="Seufert S."/>
            <person name="Schumacher M."/>
            <person name="Overmann J."/>
            <person name="Neumann-Schaal M."/>
            <person name="Petersen J."/>
        </authorList>
    </citation>
    <scope>NUCLEOTIDE SEQUENCE [LARGE SCALE GENOMIC DNA]</scope>
    <source>
        <strain evidence="14">PCC 7102</strain>
    </source>
</reference>
<evidence type="ECO:0000256" key="8">
    <source>
        <dbReference type="ARBA" id="ARBA00022840"/>
    </source>
</evidence>
<keyword evidence="11" id="KW-0472">Membrane</keyword>
<dbReference type="CDD" id="cd00082">
    <property type="entry name" value="HisKA"/>
    <property type="match status" value="1"/>
</dbReference>
<dbReference type="NCBIfam" id="TIGR00229">
    <property type="entry name" value="sensory_box"/>
    <property type="match status" value="1"/>
</dbReference>
<comment type="caution">
    <text evidence="14">The sequence shown here is derived from an EMBL/GenBank/DDBJ whole genome shotgun (WGS) entry which is preliminary data.</text>
</comment>
<dbReference type="GO" id="GO:0030295">
    <property type="term" value="F:protein kinase activator activity"/>
    <property type="evidence" value="ECO:0007669"/>
    <property type="project" value="TreeGrafter"/>
</dbReference>
<keyword evidence="7" id="KW-0418">Kinase</keyword>
<dbReference type="InterPro" id="IPR035965">
    <property type="entry name" value="PAS-like_dom_sf"/>
</dbReference>
<dbReference type="PANTHER" id="PTHR42878:SF7">
    <property type="entry name" value="SENSOR HISTIDINE KINASE GLRK"/>
    <property type="match status" value="1"/>
</dbReference>
<evidence type="ECO:0000256" key="1">
    <source>
        <dbReference type="ARBA" id="ARBA00000085"/>
    </source>
</evidence>
<dbReference type="GO" id="GO:0000155">
    <property type="term" value="F:phosphorelay sensor kinase activity"/>
    <property type="evidence" value="ECO:0007669"/>
    <property type="project" value="InterPro"/>
</dbReference>
<evidence type="ECO:0000256" key="7">
    <source>
        <dbReference type="ARBA" id="ARBA00022777"/>
    </source>
</evidence>
<keyword evidence="6" id="KW-0547">Nucleotide-binding</keyword>
<evidence type="ECO:0000256" key="3">
    <source>
        <dbReference type="ARBA" id="ARBA00012438"/>
    </source>
</evidence>
<evidence type="ECO:0000256" key="4">
    <source>
        <dbReference type="ARBA" id="ARBA00022679"/>
    </source>
</evidence>
<gene>
    <name evidence="14" type="ORF">DSM106972_064010</name>
</gene>